<sequence>MPTRSAACLGIKGRRLKIFNQFALSSLPFIMPPKSSTPRLRLPSTADMSDELVASCQVFLSKGVRPPSAFLDPDYSKAGIADYLFPTLKTTSPSPKSSTNDFPTTTYPQALVKWYEPAVASNDFSYAEASDLFIAVKRVQAAFSDAYYQRRTNDEDEQLVLLEAGLEDARPALTYLSDFWGNVRNCPLFAMITRGFVHQMIVDISSFLTTEEKVNLLKGWAIPETELDHLQDYYSLSKQKFEVFPPIPLNPFDLEGACLISLLDNPSSWFIFPGQDRLDYAPESTKPDERNEEVEGPDDDEVEVEKEAKSASPEVGHRVLRSVGKPAVRYSTSGHAKRPASPSSEDSDSSTEVRKKPAKRQKPFVSMDDDVPLSRLVKSPAKAIVDGPKANSAATRTVIRPLQRADRIRPVPPRNKTSVAASAPSTSKSSSKGKGKGKANKATSGSGAKQEYHPKSKFIKDVEGVSVVGDFLASDSFVPEETDLLGSRTQYTTGPDMLLRMPHFQIDKSLMALGGIVGRNGFNMSVGDIQRLAFPLPKPARMENGDQLGFCLECVRAGKDDCDYQRPQSRCRNCQTLKLQCSKTLDLEKGLDVMNVTLAHFRNAPENAQARFRVAQDLRQALDLAVEGYTAQRKLIGFLSGQFLEAFNEFKATMDDPLIVLKSLAYSPEDPVARFSYDQFALLATLFKWNSKLNFSEVDTGDKTLLEWLEHVKFLASEPLSTASTSGGLSKTIVDLFPSDERSGDIEMDAQDDDGEGEDELAEGLATSVPIVGSEASLAGGPSSRSIIFFNLFLHRTMPPKSVPIERLLENPPRELEGIVSSYHEMAEYVKAAKAVYHDSRKPPPASAQHRLWPFIKRVYDELTNHVFISEHARVRNCVVIRKHIVKELIDATAYVPLHSPGINKVRLHGFNTQLENAVREIHPDKPPRKMEDDIDPAVLRYIKTGEGIPTGTPLKRETGKATDSGPSQSKKRKVDKVDHQSGDQSQTLLDQDTDMSDAPVLMARGHKSDVIPADLRSESDRGRNSSSFRDGLATVPRKNPAALAYLTHRLWSLVPVDETRLQVVEMYRAQLPKWCHYLAKLPVELVDITKTQLEQERYGRWKRCGPKPRHPFHERRCDCENFSPERVRLVVDSLRAIPSSSLQRLERTNPVSIQLLDEVAQTSIGEFSELPTGMLNSMINFHRVEALHATHIALVHHNRAITSNRICEDAFKVLSNRANYADGKDDESNSMDVQGGGAAVHIPSSKDVEIPGVSDSEDDGADSDGHESDTRTVRPPGPTGYHSN</sequence>
<protein>
    <submittedName>
        <fullName evidence="2">Uncharacterized protein</fullName>
    </submittedName>
</protein>
<dbReference type="EMBL" id="JAACJN010000645">
    <property type="protein sequence ID" value="KAF5336276.1"/>
    <property type="molecule type" value="Genomic_DNA"/>
</dbReference>
<keyword evidence="3" id="KW-1185">Reference proteome</keyword>
<dbReference type="CDD" id="cd00067">
    <property type="entry name" value="GAL4"/>
    <property type="match status" value="1"/>
</dbReference>
<dbReference type="GO" id="GO:0000981">
    <property type="term" value="F:DNA-binding transcription factor activity, RNA polymerase II-specific"/>
    <property type="evidence" value="ECO:0007669"/>
    <property type="project" value="InterPro"/>
</dbReference>
<evidence type="ECO:0000313" key="2">
    <source>
        <dbReference type="EMBL" id="KAF5336276.1"/>
    </source>
</evidence>
<feature type="compositionally biased region" description="Low complexity" evidence="1">
    <location>
        <begin position="440"/>
        <end position="449"/>
    </location>
</feature>
<feature type="region of interest" description="Disordered" evidence="1">
    <location>
        <begin position="742"/>
        <end position="762"/>
    </location>
</feature>
<evidence type="ECO:0000256" key="1">
    <source>
        <dbReference type="SAM" id="MobiDB-lite"/>
    </source>
</evidence>
<dbReference type="GO" id="GO:0008270">
    <property type="term" value="F:zinc ion binding"/>
    <property type="evidence" value="ECO:0007669"/>
    <property type="project" value="InterPro"/>
</dbReference>
<feature type="region of interest" description="Disordered" evidence="1">
    <location>
        <begin position="387"/>
        <end position="452"/>
    </location>
</feature>
<feature type="region of interest" description="Disordered" evidence="1">
    <location>
        <begin position="946"/>
        <end position="1034"/>
    </location>
</feature>
<feature type="compositionally biased region" description="Acidic residues" evidence="1">
    <location>
        <begin position="290"/>
        <end position="304"/>
    </location>
</feature>
<comment type="caution">
    <text evidence="2">The sequence shown here is derived from an EMBL/GenBank/DDBJ whole genome shotgun (WGS) entry which is preliminary data.</text>
</comment>
<feature type="compositionally biased region" description="Low complexity" evidence="1">
    <location>
        <begin position="416"/>
        <end position="430"/>
    </location>
</feature>
<accession>A0A8H5C6Y5</accession>
<feature type="region of interest" description="Disordered" evidence="1">
    <location>
        <begin position="280"/>
        <end position="373"/>
    </location>
</feature>
<gene>
    <name evidence="2" type="ORF">D9757_015283</name>
</gene>
<feature type="region of interest" description="Disordered" evidence="1">
    <location>
        <begin position="1223"/>
        <end position="1285"/>
    </location>
</feature>
<proteinExistence type="predicted"/>
<dbReference type="OrthoDB" id="3131936at2759"/>
<feature type="compositionally biased region" description="Basic and acidic residues" evidence="1">
    <location>
        <begin position="1264"/>
        <end position="1273"/>
    </location>
</feature>
<feature type="compositionally biased region" description="Basic and acidic residues" evidence="1">
    <location>
        <begin position="280"/>
        <end position="289"/>
    </location>
</feature>
<organism evidence="2 3">
    <name type="scientific">Collybiopsis confluens</name>
    <dbReference type="NCBI Taxonomy" id="2823264"/>
    <lineage>
        <taxon>Eukaryota</taxon>
        <taxon>Fungi</taxon>
        <taxon>Dikarya</taxon>
        <taxon>Basidiomycota</taxon>
        <taxon>Agaricomycotina</taxon>
        <taxon>Agaricomycetes</taxon>
        <taxon>Agaricomycetidae</taxon>
        <taxon>Agaricales</taxon>
        <taxon>Marasmiineae</taxon>
        <taxon>Omphalotaceae</taxon>
        <taxon>Collybiopsis</taxon>
    </lineage>
</organism>
<evidence type="ECO:0000313" key="3">
    <source>
        <dbReference type="Proteomes" id="UP000518752"/>
    </source>
</evidence>
<name>A0A8H5C6Y5_9AGAR</name>
<reference evidence="2 3" key="1">
    <citation type="journal article" date="2020" name="ISME J.">
        <title>Uncovering the hidden diversity of litter-decomposition mechanisms in mushroom-forming fungi.</title>
        <authorList>
            <person name="Floudas D."/>
            <person name="Bentzer J."/>
            <person name="Ahren D."/>
            <person name="Johansson T."/>
            <person name="Persson P."/>
            <person name="Tunlid A."/>
        </authorList>
    </citation>
    <scope>NUCLEOTIDE SEQUENCE [LARGE SCALE GENOMIC DNA]</scope>
    <source>
        <strain evidence="2 3">CBS 406.79</strain>
    </source>
</reference>
<feature type="compositionally biased region" description="Acidic residues" evidence="1">
    <location>
        <begin position="746"/>
        <end position="762"/>
    </location>
</feature>
<dbReference type="Proteomes" id="UP000518752">
    <property type="component" value="Unassembled WGS sequence"/>
</dbReference>
<dbReference type="InterPro" id="IPR001138">
    <property type="entry name" value="Zn2Cys6_DnaBD"/>
</dbReference>